<evidence type="ECO:0000256" key="9">
    <source>
        <dbReference type="RuleBase" id="RU000560"/>
    </source>
</evidence>
<dbReference type="GeneID" id="97163672"/>
<dbReference type="PATRIC" id="fig|1423788.3.peg.1345"/>
<dbReference type="OrthoDB" id="9808966at2"/>
<dbReference type="PANTHER" id="PTHR10986">
    <property type="entry name" value="39S RIBOSOMAL PROTEIN L20"/>
    <property type="match status" value="1"/>
</dbReference>
<dbReference type="RefSeq" id="WP_025084494.1">
    <property type="nucleotide sequence ID" value="NZ_AZDY01000035.1"/>
</dbReference>
<comment type="function">
    <text evidence="6 8 9">Binds directly to 23S ribosomal RNA and is necessary for the in vitro assembly process of the 50S ribosomal subunit. It is not involved in the protein synthesizing functions of that subunit.</text>
</comment>
<name>A0A0R1KKT8_9LACO</name>
<dbReference type="GO" id="GO:0000027">
    <property type="term" value="P:ribosomal large subunit assembly"/>
    <property type="evidence" value="ECO:0007669"/>
    <property type="project" value="UniProtKB-UniRule"/>
</dbReference>
<evidence type="ECO:0000256" key="4">
    <source>
        <dbReference type="ARBA" id="ARBA00022980"/>
    </source>
</evidence>
<evidence type="ECO:0000313" key="10">
    <source>
        <dbReference type="EMBL" id="KRK83728.1"/>
    </source>
</evidence>
<dbReference type="STRING" id="1423788.FC78_GL001310"/>
<dbReference type="Pfam" id="PF00453">
    <property type="entry name" value="Ribosomal_L20"/>
    <property type="match status" value="1"/>
</dbReference>
<dbReference type="Gene3D" id="6.10.160.10">
    <property type="match status" value="1"/>
</dbReference>
<dbReference type="AlphaFoldDB" id="A0A0R1KKT8"/>
<evidence type="ECO:0000256" key="5">
    <source>
        <dbReference type="ARBA" id="ARBA00023274"/>
    </source>
</evidence>
<evidence type="ECO:0000313" key="11">
    <source>
        <dbReference type="Proteomes" id="UP000051515"/>
    </source>
</evidence>
<dbReference type="GO" id="GO:0006412">
    <property type="term" value="P:translation"/>
    <property type="evidence" value="ECO:0007669"/>
    <property type="project" value="InterPro"/>
</dbReference>
<dbReference type="HAMAP" id="MF_00382">
    <property type="entry name" value="Ribosomal_bL20"/>
    <property type="match status" value="1"/>
</dbReference>
<dbReference type="PRINTS" id="PR00062">
    <property type="entry name" value="RIBOSOMALL20"/>
</dbReference>
<dbReference type="InterPro" id="IPR005813">
    <property type="entry name" value="Ribosomal_bL20"/>
</dbReference>
<dbReference type="InterPro" id="IPR049946">
    <property type="entry name" value="RIBOSOMAL_L20_CS"/>
</dbReference>
<gene>
    <name evidence="8" type="primary">rplT</name>
    <name evidence="10" type="ORF">FC78_GL001310</name>
</gene>
<dbReference type="GO" id="GO:0003735">
    <property type="term" value="F:structural constituent of ribosome"/>
    <property type="evidence" value="ECO:0007669"/>
    <property type="project" value="InterPro"/>
</dbReference>
<keyword evidence="2 8" id="KW-0699">rRNA-binding</keyword>
<dbReference type="CDD" id="cd07026">
    <property type="entry name" value="Ribosomal_L20"/>
    <property type="match status" value="1"/>
</dbReference>
<dbReference type="Gene3D" id="1.10.1900.20">
    <property type="entry name" value="Ribosomal protein L20"/>
    <property type="match status" value="1"/>
</dbReference>
<comment type="caution">
    <text evidence="10">The sequence shown here is derived from an EMBL/GenBank/DDBJ whole genome shotgun (WGS) entry which is preliminary data.</text>
</comment>
<dbReference type="InterPro" id="IPR035566">
    <property type="entry name" value="Ribosomal_protein_bL20_C"/>
</dbReference>
<dbReference type="GO" id="GO:1990904">
    <property type="term" value="C:ribonucleoprotein complex"/>
    <property type="evidence" value="ECO:0007669"/>
    <property type="project" value="UniProtKB-KW"/>
</dbReference>
<dbReference type="SUPFAM" id="SSF74731">
    <property type="entry name" value="Ribosomal protein L20"/>
    <property type="match status" value="1"/>
</dbReference>
<dbReference type="EMBL" id="AZDY01000035">
    <property type="protein sequence ID" value="KRK83728.1"/>
    <property type="molecule type" value="Genomic_DNA"/>
</dbReference>
<dbReference type="FunFam" id="1.10.1900.20:FF:000001">
    <property type="entry name" value="50S ribosomal protein L20"/>
    <property type="match status" value="1"/>
</dbReference>
<keyword evidence="11" id="KW-1185">Reference proteome</keyword>
<evidence type="ECO:0000256" key="1">
    <source>
        <dbReference type="ARBA" id="ARBA00007698"/>
    </source>
</evidence>
<dbReference type="Proteomes" id="UP000051515">
    <property type="component" value="Unassembled WGS sequence"/>
</dbReference>
<reference evidence="10 11" key="1">
    <citation type="journal article" date="2015" name="Genome Announc.">
        <title>Expanding the biotechnology potential of lactobacilli through comparative genomics of 213 strains and associated genera.</title>
        <authorList>
            <person name="Sun Z."/>
            <person name="Harris H.M."/>
            <person name="McCann A."/>
            <person name="Guo C."/>
            <person name="Argimon S."/>
            <person name="Zhang W."/>
            <person name="Yang X."/>
            <person name="Jeffery I.B."/>
            <person name="Cooney J.C."/>
            <person name="Kagawa T.F."/>
            <person name="Liu W."/>
            <person name="Song Y."/>
            <person name="Salvetti E."/>
            <person name="Wrobel A."/>
            <person name="Rasinkangas P."/>
            <person name="Parkhill J."/>
            <person name="Rea M.C."/>
            <person name="O'Sullivan O."/>
            <person name="Ritari J."/>
            <person name="Douillard F.P."/>
            <person name="Paul Ross R."/>
            <person name="Yang R."/>
            <person name="Briner A.E."/>
            <person name="Felis G.E."/>
            <person name="de Vos W.M."/>
            <person name="Barrangou R."/>
            <person name="Klaenhammer T.R."/>
            <person name="Caufield P.W."/>
            <person name="Cui Y."/>
            <person name="Zhang H."/>
            <person name="O'Toole P.W."/>
        </authorList>
    </citation>
    <scope>NUCLEOTIDE SEQUENCE [LARGE SCALE GENOMIC DNA]</scope>
    <source>
        <strain evidence="10 11">DSM 19674</strain>
    </source>
</reference>
<keyword evidence="5 8" id="KW-0687">Ribonucleoprotein</keyword>
<comment type="similarity">
    <text evidence="1 8 9">Belongs to the bacterial ribosomal protein bL20 family.</text>
</comment>
<evidence type="ECO:0000256" key="8">
    <source>
        <dbReference type="HAMAP-Rule" id="MF_00382"/>
    </source>
</evidence>
<sequence length="118" mass="13616">MPRVKGGTVTRKRRKKVLKLAKGYRGSKHITFKAAHTQIMVSYRYAFRDRRQVKRDFRKLWIARINAAARMNEISYSKLMHGLKLANVDINRKMLAQVAIEDPKAFTSLVDTAKKALA</sequence>
<proteinExistence type="inferred from homology"/>
<dbReference type="GO" id="GO:0005840">
    <property type="term" value="C:ribosome"/>
    <property type="evidence" value="ECO:0007669"/>
    <property type="project" value="UniProtKB-KW"/>
</dbReference>
<keyword evidence="3 8" id="KW-0694">RNA-binding</keyword>
<evidence type="ECO:0000256" key="3">
    <source>
        <dbReference type="ARBA" id="ARBA00022884"/>
    </source>
</evidence>
<evidence type="ECO:0000256" key="7">
    <source>
        <dbReference type="ARBA" id="ARBA00035172"/>
    </source>
</evidence>
<dbReference type="GO" id="GO:0019843">
    <property type="term" value="F:rRNA binding"/>
    <property type="evidence" value="ECO:0007669"/>
    <property type="project" value="UniProtKB-UniRule"/>
</dbReference>
<evidence type="ECO:0000256" key="6">
    <source>
        <dbReference type="ARBA" id="ARBA00024775"/>
    </source>
</evidence>
<dbReference type="PROSITE" id="PS00937">
    <property type="entry name" value="RIBOSOMAL_L20"/>
    <property type="match status" value="1"/>
</dbReference>
<organism evidence="10 11">
    <name type="scientific">Companilactobacillus bobalius DSM 19674</name>
    <dbReference type="NCBI Taxonomy" id="1423788"/>
    <lineage>
        <taxon>Bacteria</taxon>
        <taxon>Bacillati</taxon>
        <taxon>Bacillota</taxon>
        <taxon>Bacilli</taxon>
        <taxon>Lactobacillales</taxon>
        <taxon>Lactobacillaceae</taxon>
        <taxon>Companilactobacillus</taxon>
        <taxon>Companilactobacillus bobalius</taxon>
    </lineage>
</organism>
<dbReference type="GeneID" id="96669071"/>
<protein>
    <recommendedName>
        <fullName evidence="7 8">Large ribosomal subunit protein bL20</fullName>
    </recommendedName>
</protein>
<keyword evidence="4 8" id="KW-0689">Ribosomal protein</keyword>
<accession>A0A0R1KKT8</accession>
<evidence type="ECO:0000256" key="2">
    <source>
        <dbReference type="ARBA" id="ARBA00022730"/>
    </source>
</evidence>
<dbReference type="NCBIfam" id="TIGR01032">
    <property type="entry name" value="rplT_bact"/>
    <property type="match status" value="1"/>
</dbReference>